<dbReference type="PANTHER" id="PTHR36864:SF1">
    <property type="entry name" value="CANCER-ASSOCIATED GENE 1 PROTEIN"/>
    <property type="match status" value="1"/>
</dbReference>
<dbReference type="Pfam" id="PF15066">
    <property type="entry name" value="CAGE1"/>
    <property type="match status" value="1"/>
</dbReference>
<sequence>MNFSGVIKELEQGQQKQTQIIDLQCDDMLLKKMIKDKGKLLLREGDLGLNEVTKRMKQNQKKQPTQIIDSYSETISLETSLKELETKTVQQWHFEETVNKLKKDIEDLREGKDKVTKEKNEAKSWLVVMQEALSNATKHLEEVGTEKKALLQQVEELKSAYCLLQKKHEAELKTKSKRQYLERDHTICRKEKKIRELQHLKQKLEHEADTVTSVLHGLREEKENTEKGLLSLQTTFQGGKDASLAERQQLGSKYNKLAAQLKILQVEFENEQAEREKMQQQICEFRIENQKLQQQSAKDQERNRILQLENARWKKKYDKVRESQTAKDVTSSVLSDLPQKNLKSGKDCLSTFNVQRVSQMLSKVCNILALADGHIMCQDTDHLSVIEHNRKNEAIVQLQEEVKNLTLKKKTLEKKLQKYMKSVAITRQLINEMKSFQDQVTEESGAGYQKHGNGVKLSDLHRPELDKYHKQNNELQSQIEKLKNHLELKEEECKRLTGENDKLHEDLRSMTLKIQEVQNQMNENNMENERQKKDAIYH</sequence>
<feature type="coiled-coil region" evidence="1">
    <location>
        <begin position="388"/>
        <end position="422"/>
    </location>
</feature>
<dbReference type="Ensembl" id="ENSAOWT00000009573.1">
    <property type="protein sequence ID" value="ENSAOWP00000008455.1"/>
    <property type="gene ID" value="ENSAOWG00000005815.1"/>
</dbReference>
<dbReference type="InterPro" id="IPR052686">
    <property type="entry name" value="CAGE1_homolog"/>
</dbReference>
<dbReference type="AlphaFoldDB" id="A0A8B9P9K0"/>
<dbReference type="Proteomes" id="UP000694424">
    <property type="component" value="Unplaced"/>
</dbReference>
<evidence type="ECO:0000256" key="1">
    <source>
        <dbReference type="SAM" id="Coils"/>
    </source>
</evidence>
<keyword evidence="1" id="KW-0175">Coiled coil</keyword>
<keyword evidence="4" id="KW-1185">Reference proteome</keyword>
<evidence type="ECO:0000313" key="3">
    <source>
        <dbReference type="Ensembl" id="ENSAOWP00000008455.1"/>
    </source>
</evidence>
<evidence type="ECO:0000259" key="2">
    <source>
        <dbReference type="Pfam" id="PF15066"/>
    </source>
</evidence>
<reference evidence="3" key="1">
    <citation type="submission" date="2025-08" db="UniProtKB">
        <authorList>
            <consortium name="Ensembl"/>
        </authorList>
    </citation>
    <scope>IDENTIFICATION</scope>
</reference>
<dbReference type="InterPro" id="IPR029381">
    <property type="entry name" value="CAGE1_N"/>
</dbReference>
<dbReference type="PANTHER" id="PTHR36864">
    <property type="entry name" value="CANCER-ASSOCIATED GENE 1 PROTEIN"/>
    <property type="match status" value="1"/>
</dbReference>
<feature type="coiled-coil region" evidence="1">
    <location>
        <begin position="247"/>
        <end position="309"/>
    </location>
</feature>
<feature type="coiled-coil region" evidence="1">
    <location>
        <begin position="98"/>
        <end position="160"/>
    </location>
</feature>
<reference evidence="3" key="2">
    <citation type="submission" date="2025-09" db="UniProtKB">
        <authorList>
            <consortium name="Ensembl"/>
        </authorList>
    </citation>
    <scope>IDENTIFICATION</scope>
</reference>
<organism evidence="3 4">
    <name type="scientific">Apteryx owenii</name>
    <name type="common">Little spotted kiwi</name>
    <dbReference type="NCBI Taxonomy" id="8824"/>
    <lineage>
        <taxon>Eukaryota</taxon>
        <taxon>Metazoa</taxon>
        <taxon>Chordata</taxon>
        <taxon>Craniata</taxon>
        <taxon>Vertebrata</taxon>
        <taxon>Euteleostomi</taxon>
        <taxon>Archelosauria</taxon>
        <taxon>Archosauria</taxon>
        <taxon>Dinosauria</taxon>
        <taxon>Saurischia</taxon>
        <taxon>Theropoda</taxon>
        <taxon>Coelurosauria</taxon>
        <taxon>Aves</taxon>
        <taxon>Palaeognathae</taxon>
        <taxon>Apterygiformes</taxon>
        <taxon>Apterygidae</taxon>
        <taxon>Apteryx</taxon>
    </lineage>
</organism>
<feature type="coiled-coil region" evidence="1">
    <location>
        <begin position="190"/>
        <end position="221"/>
    </location>
</feature>
<evidence type="ECO:0000313" key="4">
    <source>
        <dbReference type="Proteomes" id="UP000694424"/>
    </source>
</evidence>
<protein>
    <recommendedName>
        <fullName evidence="2">Cancer-associated gene protein 1 N-terminal domain-containing protein</fullName>
    </recommendedName>
</protein>
<proteinExistence type="predicted"/>
<name>A0A8B9P9K0_APTOW</name>
<feature type="domain" description="Cancer-associated gene protein 1 N-terminal" evidence="2">
    <location>
        <begin position="44"/>
        <end position="262"/>
    </location>
</feature>
<accession>A0A8B9P9K0</accession>
<feature type="coiled-coil region" evidence="1">
    <location>
        <begin position="465"/>
        <end position="534"/>
    </location>
</feature>